<feature type="chain" id="PRO_5042960594" evidence="1">
    <location>
        <begin position="22"/>
        <end position="161"/>
    </location>
</feature>
<proteinExistence type="predicted"/>
<dbReference type="Proteomes" id="UP001301769">
    <property type="component" value="Unassembled WGS sequence"/>
</dbReference>
<comment type="caution">
    <text evidence="2">The sequence shown here is derived from an EMBL/GenBank/DDBJ whole genome shotgun (WGS) entry which is preliminary data.</text>
</comment>
<feature type="signal peptide" evidence="1">
    <location>
        <begin position="1"/>
        <end position="21"/>
    </location>
</feature>
<protein>
    <submittedName>
        <fullName evidence="2">Uncharacterized protein</fullName>
    </submittedName>
</protein>
<keyword evidence="3" id="KW-1185">Reference proteome</keyword>
<name>A0AAN6Y6F6_9PEZI</name>
<evidence type="ECO:0000313" key="2">
    <source>
        <dbReference type="EMBL" id="KAK4210282.1"/>
    </source>
</evidence>
<dbReference type="AlphaFoldDB" id="A0AAN6Y6F6"/>
<gene>
    <name evidence="2" type="ORF">QBC37DRAFT_322456</name>
</gene>
<evidence type="ECO:0000256" key="1">
    <source>
        <dbReference type="SAM" id="SignalP"/>
    </source>
</evidence>
<reference evidence="2" key="2">
    <citation type="submission" date="2023-05" db="EMBL/GenBank/DDBJ databases">
        <authorList>
            <consortium name="Lawrence Berkeley National Laboratory"/>
            <person name="Steindorff A."/>
            <person name="Hensen N."/>
            <person name="Bonometti L."/>
            <person name="Westerberg I."/>
            <person name="Brannstrom I.O."/>
            <person name="Guillou S."/>
            <person name="Cros-Aarteil S."/>
            <person name="Calhoun S."/>
            <person name="Haridas S."/>
            <person name="Kuo A."/>
            <person name="Mondo S."/>
            <person name="Pangilinan J."/>
            <person name="Riley R."/>
            <person name="Labutti K."/>
            <person name="Andreopoulos B."/>
            <person name="Lipzen A."/>
            <person name="Chen C."/>
            <person name="Yanf M."/>
            <person name="Daum C."/>
            <person name="Ng V."/>
            <person name="Clum A."/>
            <person name="Ohm R."/>
            <person name="Martin F."/>
            <person name="Silar P."/>
            <person name="Natvig D."/>
            <person name="Lalanne C."/>
            <person name="Gautier V."/>
            <person name="Ament-Velasquez S.L."/>
            <person name="Kruys A."/>
            <person name="Hutchinson M.I."/>
            <person name="Powell A.J."/>
            <person name="Barry K."/>
            <person name="Miller A.N."/>
            <person name="Grigoriev I.V."/>
            <person name="Debuchy R."/>
            <person name="Gladieux P."/>
            <person name="Thoren M.H."/>
            <person name="Johannesson H."/>
        </authorList>
    </citation>
    <scope>NUCLEOTIDE SEQUENCE</scope>
    <source>
        <strain evidence="2">PSN293</strain>
    </source>
</reference>
<keyword evidence="1" id="KW-0732">Signal</keyword>
<sequence length="161" mass="17521">MHFTLAAIALAASSLLPGAHANFDIYRVKDIRPYAQGGTRIIWQTFPAQPSCDEALNGGYYNDAQDVSGNKIGVRCWGSGCAQQAPIDGITGLEMHFSNSPLWHWTIYKDRGYSMVGLDGKTYGNCIPFPNGDFNCPFSGGSSTLEGRRKFRCLTSQIGST</sequence>
<organism evidence="2 3">
    <name type="scientific">Rhypophila decipiens</name>
    <dbReference type="NCBI Taxonomy" id="261697"/>
    <lineage>
        <taxon>Eukaryota</taxon>
        <taxon>Fungi</taxon>
        <taxon>Dikarya</taxon>
        <taxon>Ascomycota</taxon>
        <taxon>Pezizomycotina</taxon>
        <taxon>Sordariomycetes</taxon>
        <taxon>Sordariomycetidae</taxon>
        <taxon>Sordariales</taxon>
        <taxon>Naviculisporaceae</taxon>
        <taxon>Rhypophila</taxon>
    </lineage>
</organism>
<dbReference type="EMBL" id="MU858179">
    <property type="protein sequence ID" value="KAK4210282.1"/>
    <property type="molecule type" value="Genomic_DNA"/>
</dbReference>
<reference evidence="2" key="1">
    <citation type="journal article" date="2023" name="Mol. Phylogenet. Evol.">
        <title>Genome-scale phylogeny and comparative genomics of the fungal order Sordariales.</title>
        <authorList>
            <person name="Hensen N."/>
            <person name="Bonometti L."/>
            <person name="Westerberg I."/>
            <person name="Brannstrom I.O."/>
            <person name="Guillou S."/>
            <person name="Cros-Aarteil S."/>
            <person name="Calhoun S."/>
            <person name="Haridas S."/>
            <person name="Kuo A."/>
            <person name="Mondo S."/>
            <person name="Pangilinan J."/>
            <person name="Riley R."/>
            <person name="LaButti K."/>
            <person name="Andreopoulos B."/>
            <person name="Lipzen A."/>
            <person name="Chen C."/>
            <person name="Yan M."/>
            <person name="Daum C."/>
            <person name="Ng V."/>
            <person name="Clum A."/>
            <person name="Steindorff A."/>
            <person name="Ohm R.A."/>
            <person name="Martin F."/>
            <person name="Silar P."/>
            <person name="Natvig D.O."/>
            <person name="Lalanne C."/>
            <person name="Gautier V."/>
            <person name="Ament-Velasquez S.L."/>
            <person name="Kruys A."/>
            <person name="Hutchinson M.I."/>
            <person name="Powell A.J."/>
            <person name="Barry K."/>
            <person name="Miller A.N."/>
            <person name="Grigoriev I.V."/>
            <person name="Debuchy R."/>
            <person name="Gladieux P."/>
            <person name="Hiltunen Thoren M."/>
            <person name="Johannesson H."/>
        </authorList>
    </citation>
    <scope>NUCLEOTIDE SEQUENCE</scope>
    <source>
        <strain evidence="2">PSN293</strain>
    </source>
</reference>
<accession>A0AAN6Y6F6</accession>
<evidence type="ECO:0000313" key="3">
    <source>
        <dbReference type="Proteomes" id="UP001301769"/>
    </source>
</evidence>